<dbReference type="PRINTS" id="PR00081">
    <property type="entry name" value="GDHRDH"/>
</dbReference>
<accession>A0A2K0TU43</accession>
<dbReference type="Gene3D" id="3.40.50.720">
    <property type="entry name" value="NAD(P)-binding Rossmann-like Domain"/>
    <property type="match status" value="1"/>
</dbReference>
<proteinExistence type="inferred from homology"/>
<keyword evidence="3" id="KW-0560">Oxidoreductase</keyword>
<protein>
    <recommendedName>
        <fullName evidence="6">3-oxoacyl-(Acyl-carrier protein) reductase</fullName>
    </recommendedName>
</protein>
<organism evidence="4 5">
    <name type="scientific">Trichoderma harzianum</name>
    <name type="common">Hypocrea lixii</name>
    <dbReference type="NCBI Taxonomy" id="5544"/>
    <lineage>
        <taxon>Eukaryota</taxon>
        <taxon>Fungi</taxon>
        <taxon>Dikarya</taxon>
        <taxon>Ascomycota</taxon>
        <taxon>Pezizomycotina</taxon>
        <taxon>Sordariomycetes</taxon>
        <taxon>Hypocreomycetidae</taxon>
        <taxon>Hypocreales</taxon>
        <taxon>Hypocreaceae</taxon>
        <taxon>Trichoderma</taxon>
    </lineage>
</organism>
<dbReference type="OrthoDB" id="4131217at2759"/>
<dbReference type="GO" id="GO:0016491">
    <property type="term" value="F:oxidoreductase activity"/>
    <property type="evidence" value="ECO:0007669"/>
    <property type="project" value="UniProtKB-KW"/>
</dbReference>
<dbReference type="Proteomes" id="UP000236290">
    <property type="component" value="Unassembled WGS sequence"/>
</dbReference>
<sequence>MSDKSKAENRIEALTSQLLPPIAKVAAGSSKPRVQDKVVIITGNATIPLPRQCSCSFLQGANSPLGIGRATAHQYAESGARAIYICDFDGSNLETHKKEINQLHPNVEIHTRQFDASDEAKVKAVVDDAMERYGRLDVFFANAGITGPNVIFTDIGVEDFMNVYKINTLSVFLAAKYAAPAMTKTSSQKPVPGGSIIGTASVAGLRSNAGSSPYSAAKAGVVSLAQTLSYQLAGSGVRVNAVCPGIIETGMTAPVYEAARARGTEKKIGQLNPTKRGGRADEVARVVLFLGSDEASYVNGQAWAVDGGLSAGHPFVPGRLG</sequence>
<dbReference type="CDD" id="cd05233">
    <property type="entry name" value="SDR_c"/>
    <property type="match status" value="1"/>
</dbReference>
<dbReference type="FunFam" id="3.40.50.720:FF:000084">
    <property type="entry name" value="Short-chain dehydrogenase reductase"/>
    <property type="match status" value="1"/>
</dbReference>
<dbReference type="EMBL" id="MTYI01000217">
    <property type="protein sequence ID" value="PNP49050.1"/>
    <property type="molecule type" value="Genomic_DNA"/>
</dbReference>
<evidence type="ECO:0000256" key="3">
    <source>
        <dbReference type="ARBA" id="ARBA00023002"/>
    </source>
</evidence>
<evidence type="ECO:0000313" key="5">
    <source>
        <dbReference type="Proteomes" id="UP000236290"/>
    </source>
</evidence>
<comment type="caution">
    <text evidence="4">The sequence shown here is derived from an EMBL/GenBank/DDBJ whole genome shotgun (WGS) entry which is preliminary data.</text>
</comment>
<dbReference type="PRINTS" id="PR00080">
    <property type="entry name" value="SDRFAMILY"/>
</dbReference>
<dbReference type="PANTHER" id="PTHR43180">
    <property type="entry name" value="3-OXOACYL-(ACYL-CARRIER-PROTEIN) REDUCTASE (AFU_ORTHOLOGUE AFUA_6G11210)"/>
    <property type="match status" value="1"/>
</dbReference>
<evidence type="ECO:0000256" key="2">
    <source>
        <dbReference type="ARBA" id="ARBA00022857"/>
    </source>
</evidence>
<dbReference type="InterPro" id="IPR020904">
    <property type="entry name" value="Sc_DH/Rdtase_CS"/>
</dbReference>
<reference evidence="4 5" key="1">
    <citation type="submission" date="2017-02" db="EMBL/GenBank/DDBJ databases">
        <title>Genomes of Trichoderma spp. with biocontrol activity.</title>
        <authorList>
            <person name="Gardiner D."/>
            <person name="Kazan K."/>
            <person name="Vos C."/>
            <person name="Harvey P."/>
        </authorList>
    </citation>
    <scope>NUCLEOTIDE SEQUENCE [LARGE SCALE GENOMIC DNA]</scope>
    <source>
        <strain evidence="4 5">Tr1</strain>
    </source>
</reference>
<dbReference type="PROSITE" id="PS00061">
    <property type="entry name" value="ADH_SHORT"/>
    <property type="match status" value="1"/>
</dbReference>
<dbReference type="Pfam" id="PF13561">
    <property type="entry name" value="adh_short_C2"/>
    <property type="match status" value="1"/>
</dbReference>
<dbReference type="SUPFAM" id="SSF51735">
    <property type="entry name" value="NAD(P)-binding Rossmann-fold domains"/>
    <property type="match status" value="1"/>
</dbReference>
<comment type="similarity">
    <text evidence="1">Belongs to the short-chain dehydrogenases/reductases (SDR) family.</text>
</comment>
<dbReference type="AlphaFoldDB" id="A0A2K0TU43"/>
<keyword evidence="2" id="KW-0521">NADP</keyword>
<evidence type="ECO:0008006" key="6">
    <source>
        <dbReference type="Google" id="ProtNLM"/>
    </source>
</evidence>
<evidence type="ECO:0000313" key="4">
    <source>
        <dbReference type="EMBL" id="PNP49050.1"/>
    </source>
</evidence>
<dbReference type="PANTHER" id="PTHR43180:SF66">
    <property type="entry name" value="SHORT-CHAIN DEHYDROGENASE_REDUCTASE FAMILY PROTEIN"/>
    <property type="match status" value="1"/>
</dbReference>
<gene>
    <name evidence="4" type="ORF">THARTR1_10124</name>
</gene>
<evidence type="ECO:0000256" key="1">
    <source>
        <dbReference type="ARBA" id="ARBA00006484"/>
    </source>
</evidence>
<dbReference type="InterPro" id="IPR036291">
    <property type="entry name" value="NAD(P)-bd_dom_sf"/>
</dbReference>
<name>A0A2K0TU43_TRIHA</name>
<dbReference type="InterPro" id="IPR002347">
    <property type="entry name" value="SDR_fam"/>
</dbReference>